<keyword evidence="2" id="KW-0805">Transcription regulation</keyword>
<dbReference type="RefSeq" id="WP_069918457.1">
    <property type="nucleotide sequence ID" value="NZ_MEHK01000001.1"/>
</dbReference>
<dbReference type="AlphaFoldDB" id="A0A1E5PLI4"/>
<dbReference type="PANTHER" id="PTHR30055:SF151">
    <property type="entry name" value="TRANSCRIPTIONAL REGULATORY PROTEIN"/>
    <property type="match status" value="1"/>
</dbReference>
<accession>A0A1E5PLI4</accession>
<dbReference type="InterPro" id="IPR001647">
    <property type="entry name" value="HTH_TetR"/>
</dbReference>
<dbReference type="InterPro" id="IPR036271">
    <property type="entry name" value="Tet_transcr_reg_TetR-rel_C_sf"/>
</dbReference>
<protein>
    <recommendedName>
        <fullName evidence="6">HTH tetR-type domain-containing protein</fullName>
    </recommendedName>
</protein>
<gene>
    <name evidence="7" type="ORF">BGK67_02140</name>
</gene>
<dbReference type="SUPFAM" id="SSF48498">
    <property type="entry name" value="Tetracyclin repressor-like, C-terminal domain"/>
    <property type="match status" value="1"/>
</dbReference>
<dbReference type="Pfam" id="PF02909">
    <property type="entry name" value="TetR_C_1"/>
    <property type="match status" value="1"/>
</dbReference>
<evidence type="ECO:0000256" key="4">
    <source>
        <dbReference type="ARBA" id="ARBA00023163"/>
    </source>
</evidence>
<keyword evidence="1" id="KW-0678">Repressor</keyword>
<name>A0A1E5PLI4_9ACTN</name>
<proteinExistence type="predicted"/>
<evidence type="ECO:0000259" key="6">
    <source>
        <dbReference type="PROSITE" id="PS50977"/>
    </source>
</evidence>
<dbReference type="Gene3D" id="1.10.10.60">
    <property type="entry name" value="Homeodomain-like"/>
    <property type="match status" value="1"/>
</dbReference>
<keyword evidence="4" id="KW-0804">Transcription</keyword>
<keyword evidence="8" id="KW-1185">Reference proteome</keyword>
<reference evidence="7 8" key="1">
    <citation type="submission" date="2016-08" db="EMBL/GenBank/DDBJ databases">
        <title>The complete genome of Streptomyces subrutilus 10-1-1.</title>
        <authorList>
            <person name="Chen X."/>
        </authorList>
    </citation>
    <scope>NUCLEOTIDE SEQUENCE [LARGE SCALE GENOMIC DNA]</scope>
    <source>
        <strain evidence="7 8">10-1-1</strain>
    </source>
</reference>
<feature type="domain" description="HTH tetR-type" evidence="6">
    <location>
        <begin position="13"/>
        <end position="73"/>
    </location>
</feature>
<dbReference type="PRINTS" id="PR00455">
    <property type="entry name" value="HTHTETR"/>
</dbReference>
<dbReference type="InterPro" id="IPR050109">
    <property type="entry name" value="HTH-type_TetR-like_transc_reg"/>
</dbReference>
<dbReference type="STRING" id="36818.BGK67_02140"/>
<comment type="caution">
    <text evidence="7">The sequence shown here is derived from an EMBL/GenBank/DDBJ whole genome shotgun (WGS) entry which is preliminary data.</text>
</comment>
<dbReference type="GO" id="GO:0046677">
    <property type="term" value="P:response to antibiotic"/>
    <property type="evidence" value="ECO:0007669"/>
    <property type="project" value="InterPro"/>
</dbReference>
<evidence type="ECO:0000256" key="2">
    <source>
        <dbReference type="ARBA" id="ARBA00023015"/>
    </source>
</evidence>
<dbReference type="OrthoDB" id="3519192at2"/>
<evidence type="ECO:0000256" key="3">
    <source>
        <dbReference type="ARBA" id="ARBA00023125"/>
    </source>
</evidence>
<evidence type="ECO:0000256" key="1">
    <source>
        <dbReference type="ARBA" id="ARBA00022491"/>
    </source>
</evidence>
<dbReference type="GO" id="GO:0003700">
    <property type="term" value="F:DNA-binding transcription factor activity"/>
    <property type="evidence" value="ECO:0007669"/>
    <property type="project" value="TreeGrafter"/>
</dbReference>
<dbReference type="Proteomes" id="UP000095705">
    <property type="component" value="Unassembled WGS sequence"/>
</dbReference>
<organism evidence="7 8">
    <name type="scientific">Streptomyces subrutilus</name>
    <dbReference type="NCBI Taxonomy" id="36818"/>
    <lineage>
        <taxon>Bacteria</taxon>
        <taxon>Bacillati</taxon>
        <taxon>Actinomycetota</taxon>
        <taxon>Actinomycetes</taxon>
        <taxon>Kitasatosporales</taxon>
        <taxon>Streptomycetaceae</taxon>
        <taxon>Streptomyces</taxon>
    </lineage>
</organism>
<dbReference type="PRINTS" id="PR00400">
    <property type="entry name" value="TETREPRESSOR"/>
</dbReference>
<dbReference type="PANTHER" id="PTHR30055">
    <property type="entry name" value="HTH-TYPE TRANSCRIPTIONAL REGULATOR RUTR"/>
    <property type="match status" value="1"/>
</dbReference>
<evidence type="ECO:0000313" key="7">
    <source>
        <dbReference type="EMBL" id="OEJ30313.1"/>
    </source>
</evidence>
<evidence type="ECO:0000256" key="5">
    <source>
        <dbReference type="PROSITE-ProRule" id="PRU00335"/>
    </source>
</evidence>
<dbReference type="InterPro" id="IPR004111">
    <property type="entry name" value="Repressor_TetR_C"/>
</dbReference>
<dbReference type="EMBL" id="MEHK01000001">
    <property type="protein sequence ID" value="OEJ30313.1"/>
    <property type="molecule type" value="Genomic_DNA"/>
</dbReference>
<evidence type="ECO:0000313" key="8">
    <source>
        <dbReference type="Proteomes" id="UP000095705"/>
    </source>
</evidence>
<dbReference type="InterPro" id="IPR009057">
    <property type="entry name" value="Homeodomain-like_sf"/>
</dbReference>
<feature type="DNA-binding region" description="H-T-H motif" evidence="5">
    <location>
        <begin position="36"/>
        <end position="55"/>
    </location>
</feature>
<dbReference type="GO" id="GO:0000976">
    <property type="term" value="F:transcription cis-regulatory region binding"/>
    <property type="evidence" value="ECO:0007669"/>
    <property type="project" value="TreeGrafter"/>
</dbReference>
<dbReference type="GO" id="GO:0045892">
    <property type="term" value="P:negative regulation of DNA-templated transcription"/>
    <property type="evidence" value="ECO:0007669"/>
    <property type="project" value="InterPro"/>
</dbReference>
<sequence>MAVRGRGRPPKVELDLRIIVDAALALADDEGAAALSVRRLAARLGVDPSALYRYVRDKDELHLALADRLFEETLTGFQPSPNWRDTLRDLALRTRETALRHPGAAVLATYRTTRRPAEMRIVEHILAAFGRAGCSPALAAVLHRVYGDFSLAWAGMDAAFETLDGAARTGDELAWTREYPAADPAAFPAIARSVAHMARLDGTTVFLAALEILLDGIAARITAEATGRALDGSGEPAA</sequence>
<dbReference type="Gene3D" id="1.10.357.10">
    <property type="entry name" value="Tetracycline Repressor, domain 2"/>
    <property type="match status" value="1"/>
</dbReference>
<dbReference type="PROSITE" id="PS50977">
    <property type="entry name" value="HTH_TETR_2"/>
    <property type="match status" value="1"/>
</dbReference>
<keyword evidence="3 5" id="KW-0238">DNA-binding</keyword>
<dbReference type="SUPFAM" id="SSF46689">
    <property type="entry name" value="Homeodomain-like"/>
    <property type="match status" value="1"/>
</dbReference>
<dbReference type="InterPro" id="IPR003012">
    <property type="entry name" value="Tet_transcr_reg_TetR"/>
</dbReference>
<dbReference type="Pfam" id="PF00440">
    <property type="entry name" value="TetR_N"/>
    <property type="match status" value="1"/>
</dbReference>